<name>A0ABV0M8T0_9HYPH</name>
<organism evidence="2 3">
    <name type="scientific">Neorhizobium phenanthreniclasticum</name>
    <dbReference type="NCBI Taxonomy" id="3157917"/>
    <lineage>
        <taxon>Bacteria</taxon>
        <taxon>Pseudomonadati</taxon>
        <taxon>Pseudomonadota</taxon>
        <taxon>Alphaproteobacteria</taxon>
        <taxon>Hyphomicrobiales</taxon>
        <taxon>Rhizobiaceae</taxon>
        <taxon>Rhizobium/Agrobacterium group</taxon>
        <taxon>Neorhizobium</taxon>
    </lineage>
</organism>
<keyword evidence="3" id="KW-1185">Reference proteome</keyword>
<reference evidence="2 3" key="1">
    <citation type="submission" date="2024-05" db="EMBL/GenBank/DDBJ databases">
        <title>Neorhizobium sp. Rsf11, a plant growth promoting and heavy metal resistant PAH-degrader.</title>
        <authorList>
            <person name="Golubev S.N."/>
            <person name="Muratova A.Y."/>
            <person name="Markelova M.I."/>
        </authorList>
    </citation>
    <scope>NUCLEOTIDE SEQUENCE [LARGE SCALE GENOMIC DNA]</scope>
    <source>
        <strain evidence="2 3">Rsf11</strain>
    </source>
</reference>
<evidence type="ECO:0000313" key="2">
    <source>
        <dbReference type="EMBL" id="MEQ1408292.1"/>
    </source>
</evidence>
<dbReference type="Pfam" id="PF00534">
    <property type="entry name" value="Glycos_transf_1"/>
    <property type="match status" value="1"/>
</dbReference>
<comment type="caution">
    <text evidence="2">The sequence shown here is derived from an EMBL/GenBank/DDBJ whole genome shotgun (WGS) entry which is preliminary data.</text>
</comment>
<proteinExistence type="predicted"/>
<gene>
    <name evidence="2" type="ORF">ABK249_25505</name>
</gene>
<protein>
    <submittedName>
        <fullName evidence="2">Glycosyltransferase family 4 protein</fullName>
    </submittedName>
</protein>
<feature type="domain" description="Glycosyl transferase family 1" evidence="1">
    <location>
        <begin position="210"/>
        <end position="380"/>
    </location>
</feature>
<dbReference type="RefSeq" id="WP_348864396.1">
    <property type="nucleotide sequence ID" value="NZ_JBEAAL010000025.1"/>
</dbReference>
<dbReference type="CDD" id="cd03794">
    <property type="entry name" value="GT4_WbuB-like"/>
    <property type="match status" value="1"/>
</dbReference>
<dbReference type="SUPFAM" id="SSF53756">
    <property type="entry name" value="UDP-Glycosyltransferase/glycogen phosphorylase"/>
    <property type="match status" value="1"/>
</dbReference>
<dbReference type="Proteomes" id="UP001496627">
    <property type="component" value="Unassembled WGS sequence"/>
</dbReference>
<evidence type="ECO:0000313" key="3">
    <source>
        <dbReference type="Proteomes" id="UP001496627"/>
    </source>
</evidence>
<dbReference type="EMBL" id="JBEAAL010000025">
    <property type="protein sequence ID" value="MEQ1408292.1"/>
    <property type="molecule type" value="Genomic_DNA"/>
</dbReference>
<dbReference type="Gene3D" id="3.40.50.2000">
    <property type="entry name" value="Glycogen Phosphorylase B"/>
    <property type="match status" value="2"/>
</dbReference>
<dbReference type="PANTHER" id="PTHR12526">
    <property type="entry name" value="GLYCOSYLTRANSFERASE"/>
    <property type="match status" value="1"/>
</dbReference>
<accession>A0ABV0M8T0</accession>
<sequence>MKIIFINRYFFPDQSATSRMTTSIALALVQRGFDVMAVASREIHNQRTTDLPADEVIAGVQVKRLATFRFGRHTVVGRAIDYLCFHVLAFFWLLRNVSAGDMAVVCTDPPFLSVTSAVALRLKGGIMVNWIMDLFPETAVELGFFRRWRLPMQLARKARNWSLNSPGIAVCSTSRMAAYIEQQGLPRDQLVVMHHWSDGEEIYPIPPSRNRLRSQWGLNGTFVVGYSGNFGRAHEFQTIIDAARRLKDRDDIRFLLIGGGYQHAAVMEAARQLQLDNMIFKPLQPIANLSESLNAADVHLVSLLPELEHCIVPSKFYGILAAGRPTIFIGDPDGEVPRVLASTGCGRSVEIGAVDDLTATICDMRNSPELRTEMGQRARQLLLKEYSREKAIDAWCALITRIRNASPSVSPIAQGVSP</sequence>
<dbReference type="InterPro" id="IPR001296">
    <property type="entry name" value="Glyco_trans_1"/>
</dbReference>
<dbReference type="PANTHER" id="PTHR12526:SF609">
    <property type="entry name" value="LIPOPOLYSACCHARIDE BIOSYNTHESIS PROTEIN"/>
    <property type="match status" value="1"/>
</dbReference>
<evidence type="ECO:0000259" key="1">
    <source>
        <dbReference type="Pfam" id="PF00534"/>
    </source>
</evidence>